<dbReference type="FunFam" id="3.30.200.20:FF:000599">
    <property type="entry name" value="Cyclin-dependent kinase 2"/>
    <property type="match status" value="1"/>
</dbReference>
<name>A0A6J2FLL1_ZALCA</name>
<dbReference type="PROSITE" id="PS00107">
    <property type="entry name" value="PROTEIN_KINASE_ATP"/>
    <property type="match status" value="1"/>
</dbReference>
<keyword evidence="6 14" id="KW-0418">Kinase</keyword>
<dbReference type="EC" id="2.7.11.22" evidence="2"/>
<evidence type="ECO:0000256" key="2">
    <source>
        <dbReference type="ARBA" id="ARBA00012425"/>
    </source>
</evidence>
<dbReference type="AlphaFoldDB" id="A0A6J2FLL1"/>
<dbReference type="GO" id="GO:0007165">
    <property type="term" value="P:signal transduction"/>
    <property type="evidence" value="ECO:0007669"/>
    <property type="project" value="TreeGrafter"/>
</dbReference>
<comment type="similarity">
    <text evidence="1">Belongs to the protein kinase superfamily. CMGC Ser/Thr protein kinase family. CDC2/CDKX subfamily.</text>
</comment>
<dbReference type="GeneID" id="113939289"/>
<evidence type="ECO:0000256" key="8">
    <source>
        <dbReference type="ARBA" id="ARBA00047811"/>
    </source>
</evidence>
<proteinExistence type="inferred from homology"/>
<comment type="catalytic activity">
    <reaction evidence="9">
        <text>L-seryl-[protein] + ATP = O-phospho-L-seryl-[protein] + ADP + H(+)</text>
        <dbReference type="Rhea" id="RHEA:17989"/>
        <dbReference type="Rhea" id="RHEA-COMP:9863"/>
        <dbReference type="Rhea" id="RHEA-COMP:11604"/>
        <dbReference type="ChEBI" id="CHEBI:15378"/>
        <dbReference type="ChEBI" id="CHEBI:29999"/>
        <dbReference type="ChEBI" id="CHEBI:30616"/>
        <dbReference type="ChEBI" id="CHEBI:83421"/>
        <dbReference type="ChEBI" id="CHEBI:456216"/>
        <dbReference type="EC" id="2.7.11.22"/>
    </reaction>
</comment>
<dbReference type="InterPro" id="IPR008271">
    <property type="entry name" value="Ser/Thr_kinase_AS"/>
</dbReference>
<dbReference type="PANTHER" id="PTHR24056:SF462">
    <property type="entry name" value="CYCLIN-DEPENDENT KINASE 3"/>
    <property type="match status" value="1"/>
</dbReference>
<evidence type="ECO:0000256" key="11">
    <source>
        <dbReference type="RuleBase" id="RU000304"/>
    </source>
</evidence>
<dbReference type="PROSITE" id="PS00108">
    <property type="entry name" value="PROTEIN_KINASE_ST"/>
    <property type="match status" value="1"/>
</dbReference>
<organism evidence="13 14">
    <name type="scientific">Zalophus californianus</name>
    <name type="common">California sealion</name>
    <dbReference type="NCBI Taxonomy" id="9704"/>
    <lineage>
        <taxon>Eukaryota</taxon>
        <taxon>Metazoa</taxon>
        <taxon>Chordata</taxon>
        <taxon>Craniata</taxon>
        <taxon>Vertebrata</taxon>
        <taxon>Euteleostomi</taxon>
        <taxon>Mammalia</taxon>
        <taxon>Eutheria</taxon>
        <taxon>Laurasiatheria</taxon>
        <taxon>Carnivora</taxon>
        <taxon>Caniformia</taxon>
        <taxon>Pinnipedia</taxon>
        <taxon>Otariidae</taxon>
        <taxon>Zalophus</taxon>
    </lineage>
</organism>
<evidence type="ECO:0000256" key="9">
    <source>
        <dbReference type="ARBA" id="ARBA00048367"/>
    </source>
</evidence>
<dbReference type="SUPFAM" id="SSF56112">
    <property type="entry name" value="Protein kinase-like (PK-like)"/>
    <property type="match status" value="2"/>
</dbReference>
<evidence type="ECO:0000313" key="13">
    <source>
        <dbReference type="Proteomes" id="UP000515165"/>
    </source>
</evidence>
<comment type="catalytic activity">
    <reaction evidence="8">
        <text>L-threonyl-[protein] + ATP = O-phospho-L-threonyl-[protein] + ADP + H(+)</text>
        <dbReference type="Rhea" id="RHEA:46608"/>
        <dbReference type="Rhea" id="RHEA-COMP:11060"/>
        <dbReference type="Rhea" id="RHEA-COMP:11605"/>
        <dbReference type="ChEBI" id="CHEBI:15378"/>
        <dbReference type="ChEBI" id="CHEBI:30013"/>
        <dbReference type="ChEBI" id="CHEBI:30616"/>
        <dbReference type="ChEBI" id="CHEBI:61977"/>
        <dbReference type="ChEBI" id="CHEBI:456216"/>
        <dbReference type="EC" id="2.7.11.22"/>
    </reaction>
</comment>
<evidence type="ECO:0000256" key="5">
    <source>
        <dbReference type="ARBA" id="ARBA00022741"/>
    </source>
</evidence>
<evidence type="ECO:0000256" key="10">
    <source>
        <dbReference type="PROSITE-ProRule" id="PRU10141"/>
    </source>
</evidence>
<dbReference type="Gene3D" id="3.30.200.20">
    <property type="entry name" value="Phosphorylase Kinase, domain 1"/>
    <property type="match status" value="1"/>
</dbReference>
<reference evidence="14" key="1">
    <citation type="submission" date="2025-08" db="UniProtKB">
        <authorList>
            <consortium name="RefSeq"/>
        </authorList>
    </citation>
    <scope>IDENTIFICATION</scope>
    <source>
        <tissue evidence="14">Blood</tissue>
    </source>
</reference>
<dbReference type="GO" id="GO:0010468">
    <property type="term" value="P:regulation of gene expression"/>
    <property type="evidence" value="ECO:0007669"/>
    <property type="project" value="TreeGrafter"/>
</dbReference>
<keyword evidence="7 10" id="KW-0067">ATP-binding</keyword>
<dbReference type="GO" id="GO:0005524">
    <property type="term" value="F:ATP binding"/>
    <property type="evidence" value="ECO:0007669"/>
    <property type="project" value="UniProtKB-UniRule"/>
</dbReference>
<dbReference type="GO" id="GO:0000307">
    <property type="term" value="C:cyclin-dependent protein kinase holoenzyme complex"/>
    <property type="evidence" value="ECO:0007669"/>
    <property type="project" value="TreeGrafter"/>
</dbReference>
<dbReference type="GO" id="GO:0030332">
    <property type="term" value="F:cyclin binding"/>
    <property type="evidence" value="ECO:0007669"/>
    <property type="project" value="TreeGrafter"/>
</dbReference>
<evidence type="ECO:0000256" key="4">
    <source>
        <dbReference type="ARBA" id="ARBA00022679"/>
    </source>
</evidence>
<dbReference type="GO" id="GO:0010389">
    <property type="term" value="P:regulation of G2/M transition of mitotic cell cycle"/>
    <property type="evidence" value="ECO:0007669"/>
    <property type="project" value="TreeGrafter"/>
</dbReference>
<dbReference type="Pfam" id="PF00069">
    <property type="entry name" value="Pkinase"/>
    <property type="match status" value="1"/>
</dbReference>
<dbReference type="OrthoDB" id="1732493at2759"/>
<dbReference type="GO" id="GO:0000082">
    <property type="term" value="P:G1/S transition of mitotic cell cycle"/>
    <property type="evidence" value="ECO:0007669"/>
    <property type="project" value="TreeGrafter"/>
</dbReference>
<dbReference type="FunFam" id="1.10.510.10:FF:000328">
    <property type="entry name" value="Cyclin-dependent kinase 20 isoform 2"/>
    <property type="match status" value="1"/>
</dbReference>
<protein>
    <recommendedName>
        <fullName evidence="2">cyclin-dependent kinase</fullName>
        <ecNumber evidence="2">2.7.11.22</ecNumber>
    </recommendedName>
</protein>
<dbReference type="RefSeq" id="XP_027480918.1">
    <property type="nucleotide sequence ID" value="XM_027625117.2"/>
</dbReference>
<keyword evidence="5 10" id="KW-0547">Nucleotide-binding</keyword>
<dbReference type="Proteomes" id="UP000515165">
    <property type="component" value="Chromosome 16"/>
</dbReference>
<dbReference type="InterPro" id="IPR050108">
    <property type="entry name" value="CDK"/>
</dbReference>
<dbReference type="GO" id="GO:0004693">
    <property type="term" value="F:cyclin-dependent protein serine/threonine kinase activity"/>
    <property type="evidence" value="ECO:0007669"/>
    <property type="project" value="UniProtKB-EC"/>
</dbReference>
<evidence type="ECO:0000256" key="3">
    <source>
        <dbReference type="ARBA" id="ARBA00022527"/>
    </source>
</evidence>
<evidence type="ECO:0000256" key="1">
    <source>
        <dbReference type="ARBA" id="ARBA00006485"/>
    </source>
</evidence>
<accession>A0A6J2FLL1</accession>
<dbReference type="PROSITE" id="PS50011">
    <property type="entry name" value="PROTEIN_KINASE_DOM"/>
    <property type="match status" value="1"/>
</dbReference>
<sequence>MDVFQKVEKIGEGTYGVVYKAKNKETGQLVALKKIRLDLETEGVPSTAIREISLLKELKHPNIVRLLDVVHSEKKLYLVFEFLSQDLKKYMDSAPASELPLHLVKSYLYQLLQGVNFCHSHRVIHRDLKPQNLLINELGAIKLADFGLARAFGVPLRTYTHEVVTLWYRAPEILLGSKFYSTAVDVWSIGCIFAEMVEGGTNMATGGQGHGQEKAGRLSTALGRIAYLGLDSGGQGSGPHTSSSSFQVTRRALFPGDSEIDQLFRIFRTLGTPSEAMWPGVTQLPDYKGSFPKWTRKGLEEIVPSLEPEGKDLLMQLLQYDPGRRISAKAALVHPYFSSTETSPAPHQYVLERFCR</sequence>
<dbReference type="InterPro" id="IPR011009">
    <property type="entry name" value="Kinase-like_dom_sf"/>
</dbReference>
<feature type="binding site" evidence="10">
    <location>
        <position position="33"/>
    </location>
    <ligand>
        <name>ATP</name>
        <dbReference type="ChEBI" id="CHEBI:30616"/>
    </ligand>
</feature>
<dbReference type="GO" id="GO:0005737">
    <property type="term" value="C:cytoplasm"/>
    <property type="evidence" value="ECO:0007669"/>
    <property type="project" value="TreeGrafter"/>
</dbReference>
<dbReference type="Gene3D" id="1.10.510.10">
    <property type="entry name" value="Transferase(Phosphotransferase) domain 1"/>
    <property type="match status" value="2"/>
</dbReference>
<evidence type="ECO:0000256" key="6">
    <source>
        <dbReference type="ARBA" id="ARBA00022777"/>
    </source>
</evidence>
<dbReference type="SMART" id="SM00220">
    <property type="entry name" value="S_TKc"/>
    <property type="match status" value="1"/>
</dbReference>
<dbReference type="InterPro" id="IPR000719">
    <property type="entry name" value="Prot_kinase_dom"/>
</dbReference>
<keyword evidence="4" id="KW-0808">Transferase</keyword>
<keyword evidence="3 11" id="KW-0723">Serine/threonine-protein kinase</keyword>
<evidence type="ECO:0000313" key="14">
    <source>
        <dbReference type="RefSeq" id="XP_027480918.1"/>
    </source>
</evidence>
<evidence type="ECO:0000256" key="7">
    <source>
        <dbReference type="ARBA" id="ARBA00022840"/>
    </source>
</evidence>
<keyword evidence="13" id="KW-1185">Reference proteome</keyword>
<gene>
    <name evidence="14" type="primary">CDK3</name>
</gene>
<dbReference type="PANTHER" id="PTHR24056">
    <property type="entry name" value="CELL DIVISION PROTEIN KINASE"/>
    <property type="match status" value="1"/>
</dbReference>
<dbReference type="CTD" id="1018"/>
<feature type="domain" description="Protein kinase" evidence="12">
    <location>
        <begin position="4"/>
        <end position="337"/>
    </location>
</feature>
<dbReference type="InterPro" id="IPR017441">
    <property type="entry name" value="Protein_kinase_ATP_BS"/>
</dbReference>
<evidence type="ECO:0000259" key="12">
    <source>
        <dbReference type="PROSITE" id="PS50011"/>
    </source>
</evidence>
<dbReference type="GO" id="GO:0005634">
    <property type="term" value="C:nucleus"/>
    <property type="evidence" value="ECO:0007669"/>
    <property type="project" value="TreeGrafter"/>
</dbReference>